<dbReference type="SUPFAM" id="SSF69618">
    <property type="entry name" value="HemD-like"/>
    <property type="match status" value="1"/>
</dbReference>
<dbReference type="PROSITE" id="PS00839">
    <property type="entry name" value="SUMT_1"/>
    <property type="match status" value="1"/>
</dbReference>
<feature type="domain" description="Tetrapyrrole methylase" evidence="7">
    <location>
        <begin position="7"/>
        <end position="218"/>
    </location>
</feature>
<dbReference type="InterPro" id="IPR014777">
    <property type="entry name" value="4pyrrole_Mease_sub1"/>
</dbReference>
<dbReference type="InterPro" id="IPR003754">
    <property type="entry name" value="4pyrrol_synth_uPrphyn_synth"/>
</dbReference>
<dbReference type="Gene3D" id="3.40.1010.10">
    <property type="entry name" value="Cobalt-precorrin-4 Transmethylase, Domain 1"/>
    <property type="match status" value="1"/>
</dbReference>
<accession>A0A6N7V2X8</accession>
<dbReference type="NCBIfam" id="NF004790">
    <property type="entry name" value="PRK06136.1"/>
    <property type="match status" value="1"/>
</dbReference>
<evidence type="ECO:0000256" key="3">
    <source>
        <dbReference type="ARBA" id="ARBA00022679"/>
    </source>
</evidence>
<evidence type="ECO:0000256" key="6">
    <source>
        <dbReference type="RuleBase" id="RU003960"/>
    </source>
</evidence>
<dbReference type="Gene3D" id="3.30.950.10">
    <property type="entry name" value="Methyltransferase, Cobalt-precorrin-4 Transmethylase, Domain 2"/>
    <property type="match status" value="1"/>
</dbReference>
<name>A0A6N7V2X8_9FIRM</name>
<dbReference type="AlphaFoldDB" id="A0A6N7V2X8"/>
<dbReference type="GO" id="GO:0004851">
    <property type="term" value="F:uroporphyrin-III C-methyltransferase activity"/>
    <property type="evidence" value="ECO:0007669"/>
    <property type="project" value="UniProtKB-EC"/>
</dbReference>
<evidence type="ECO:0000256" key="4">
    <source>
        <dbReference type="ARBA" id="ARBA00022691"/>
    </source>
</evidence>
<comment type="similarity">
    <text evidence="6">Belongs to the precorrin methyltransferase family.</text>
</comment>
<dbReference type="InterPro" id="IPR036108">
    <property type="entry name" value="4pyrrol_syn_uPrphyn_synt_sf"/>
</dbReference>
<evidence type="ECO:0000256" key="2">
    <source>
        <dbReference type="ARBA" id="ARBA00022603"/>
    </source>
</evidence>
<dbReference type="Pfam" id="PF00590">
    <property type="entry name" value="TP_methylase"/>
    <property type="match status" value="1"/>
</dbReference>
<dbReference type="InterPro" id="IPR006366">
    <property type="entry name" value="CobA/CysG_C"/>
</dbReference>
<dbReference type="GO" id="GO:0019354">
    <property type="term" value="P:siroheme biosynthetic process"/>
    <property type="evidence" value="ECO:0007669"/>
    <property type="project" value="InterPro"/>
</dbReference>
<feature type="domain" description="Tetrapyrrole biosynthesis uroporphyrinogen III synthase" evidence="8">
    <location>
        <begin position="269"/>
        <end position="507"/>
    </location>
</feature>
<dbReference type="Gene3D" id="3.40.50.10090">
    <property type="match status" value="2"/>
</dbReference>
<evidence type="ECO:0000256" key="5">
    <source>
        <dbReference type="ARBA" id="ARBA00023244"/>
    </source>
</evidence>
<dbReference type="EMBL" id="VULY01000018">
    <property type="protein sequence ID" value="MSR94517.1"/>
    <property type="molecule type" value="Genomic_DNA"/>
</dbReference>
<sequence>MAEKQGKVWLVGAGPGAVGLLTLKGKELLEEADVIVYDQLVGKEVLSVIDTKKEMIFVGKESGHHAVPQKEIQQILVQAAREGKRVVRLKGGDPFLFGRGGEEARQLREEGIPFEVVPGVTSSLAVPAYNGIPVTHRDYASSLQIITGHKKQGEKDPLAYQEIVKAGGTLVFLMGVTALPKLMEGLIRGGLPKETGAAVLQEGTTARQKKVLATIGTLAEEAAREGIRPPALIVVGEVCRLSEELDWYEKLPLSHTRILLTRPRETIRETARKLRQRGAEVLEVPAICVSPARESEELKEVGRSLERWTWIVLTSQIGVRMFWEQMKVWKKDIRSLAGARFAVIGPGTRRELEERGIYADFMPEVYTIEQLANGLKDRIRREDRILIPRAGRGNPVLPQTLKEVCKDVRDVALYDTECQRPPRISLWKELKEEDTYVMFTSSFGVACFVEQLERERAETGRKEQETDGRRYDHIRALCIGEETAKKAREYRMQCYVAEEATVDGLLELTERIRQKNGKTTEKIKKQ</sequence>
<dbReference type="InterPro" id="IPR014776">
    <property type="entry name" value="4pyrrole_Mease_sub2"/>
</dbReference>
<comment type="caution">
    <text evidence="9">The sequence shown here is derived from an EMBL/GenBank/DDBJ whole genome shotgun (WGS) entry which is preliminary data.</text>
</comment>
<keyword evidence="5" id="KW-0627">Porphyrin biosynthesis</keyword>
<dbReference type="FunFam" id="3.40.1010.10:FF:000001">
    <property type="entry name" value="Siroheme synthase"/>
    <property type="match status" value="1"/>
</dbReference>
<dbReference type="InterPro" id="IPR050161">
    <property type="entry name" value="Siro_Cobalamin_biosynth"/>
</dbReference>
<gene>
    <name evidence="9" type="primary">cobA</name>
    <name evidence="9" type="ORF">FYJ34_09675</name>
</gene>
<evidence type="ECO:0000256" key="1">
    <source>
        <dbReference type="ARBA" id="ARBA00012162"/>
    </source>
</evidence>
<dbReference type="RefSeq" id="WP_154478238.1">
    <property type="nucleotide sequence ID" value="NZ_VULY01000018.1"/>
</dbReference>
<keyword evidence="2 6" id="KW-0489">Methyltransferase</keyword>
<dbReference type="Pfam" id="PF02602">
    <property type="entry name" value="HEM4"/>
    <property type="match status" value="1"/>
</dbReference>
<dbReference type="PROSITE" id="PS00840">
    <property type="entry name" value="SUMT_2"/>
    <property type="match status" value="1"/>
</dbReference>
<proteinExistence type="inferred from homology"/>
<dbReference type="Proteomes" id="UP000434409">
    <property type="component" value="Unassembled WGS sequence"/>
</dbReference>
<keyword evidence="10" id="KW-1185">Reference proteome</keyword>
<dbReference type="EC" id="2.1.1.107" evidence="1"/>
<evidence type="ECO:0000259" key="7">
    <source>
        <dbReference type="Pfam" id="PF00590"/>
    </source>
</evidence>
<keyword evidence="3 6" id="KW-0808">Transferase</keyword>
<dbReference type="FunFam" id="3.30.950.10:FF:000001">
    <property type="entry name" value="Siroheme synthase"/>
    <property type="match status" value="1"/>
</dbReference>
<dbReference type="CDD" id="cd06578">
    <property type="entry name" value="HemD"/>
    <property type="match status" value="1"/>
</dbReference>
<dbReference type="GO" id="GO:0032259">
    <property type="term" value="P:methylation"/>
    <property type="evidence" value="ECO:0007669"/>
    <property type="project" value="UniProtKB-KW"/>
</dbReference>
<dbReference type="InterPro" id="IPR003043">
    <property type="entry name" value="Uropor_MeTrfase_CS"/>
</dbReference>
<evidence type="ECO:0000259" key="8">
    <source>
        <dbReference type="Pfam" id="PF02602"/>
    </source>
</evidence>
<dbReference type="InterPro" id="IPR035996">
    <property type="entry name" value="4pyrrol_Methylase_sf"/>
</dbReference>
<dbReference type="PANTHER" id="PTHR45790">
    <property type="entry name" value="SIROHEME SYNTHASE-RELATED"/>
    <property type="match status" value="1"/>
</dbReference>
<dbReference type="CDD" id="cd11642">
    <property type="entry name" value="SUMT"/>
    <property type="match status" value="1"/>
</dbReference>
<dbReference type="InterPro" id="IPR000878">
    <property type="entry name" value="4pyrrol_Mease"/>
</dbReference>
<protein>
    <recommendedName>
        <fullName evidence="1">uroporphyrinogen-III C-methyltransferase</fullName>
        <ecNumber evidence="1">2.1.1.107</ecNumber>
    </recommendedName>
</protein>
<reference evidence="9 10" key="1">
    <citation type="submission" date="2019-08" db="EMBL/GenBank/DDBJ databases">
        <title>In-depth cultivation of the pig gut microbiome towards novel bacterial diversity and tailored functional studies.</title>
        <authorList>
            <person name="Wylensek D."/>
            <person name="Hitch T.C.A."/>
            <person name="Clavel T."/>
        </authorList>
    </citation>
    <scope>NUCLEOTIDE SEQUENCE [LARGE SCALE GENOMIC DNA]</scope>
    <source>
        <strain evidence="9 10">68-1-5</strain>
    </source>
</reference>
<dbReference type="GO" id="GO:0004852">
    <property type="term" value="F:uroporphyrinogen-III synthase activity"/>
    <property type="evidence" value="ECO:0007669"/>
    <property type="project" value="InterPro"/>
</dbReference>
<evidence type="ECO:0000313" key="10">
    <source>
        <dbReference type="Proteomes" id="UP000434409"/>
    </source>
</evidence>
<evidence type="ECO:0000313" key="9">
    <source>
        <dbReference type="EMBL" id="MSR94517.1"/>
    </source>
</evidence>
<organism evidence="9 10">
    <name type="scientific">Suipraeoptans intestinalis</name>
    <dbReference type="NCBI Taxonomy" id="2606628"/>
    <lineage>
        <taxon>Bacteria</taxon>
        <taxon>Bacillati</taxon>
        <taxon>Bacillota</taxon>
        <taxon>Clostridia</taxon>
        <taxon>Lachnospirales</taxon>
        <taxon>Lachnospiraceae</taxon>
        <taxon>Suipraeoptans</taxon>
    </lineage>
</organism>
<dbReference type="SUPFAM" id="SSF53790">
    <property type="entry name" value="Tetrapyrrole methylase"/>
    <property type="match status" value="1"/>
</dbReference>
<dbReference type="NCBIfam" id="TIGR01469">
    <property type="entry name" value="cobA_cysG_Cterm"/>
    <property type="match status" value="1"/>
</dbReference>
<dbReference type="PANTHER" id="PTHR45790:SF3">
    <property type="entry name" value="S-ADENOSYL-L-METHIONINE-DEPENDENT UROPORPHYRINOGEN III METHYLTRANSFERASE, CHLOROPLASTIC"/>
    <property type="match status" value="1"/>
</dbReference>
<keyword evidence="4" id="KW-0949">S-adenosyl-L-methionine</keyword>